<gene>
    <name evidence="1" type="ORF">U0035_07810</name>
</gene>
<keyword evidence="2" id="KW-1185">Reference proteome</keyword>
<dbReference type="Proteomes" id="UP001325680">
    <property type="component" value="Chromosome"/>
</dbReference>
<protein>
    <submittedName>
        <fullName evidence="1">Type VI secretion system baseplate subunit TssF</fullName>
    </submittedName>
</protein>
<sequence length="629" mass="71327">MSESREHIRNRMLHHAARIWGYPETEDTSSFDPLVNLLMSVNAAELERLSNEIHHSRTRVMERIMQILAPDVLTGPQQASAILNANSLDDTAVLSPREQFFVTQPLTIGQEGNANVDIYFTPADAFFVNACSVKYLAAGNKFFRYTSDSITKELLAMGSEQQFLSNATLWIALDHPHVNLNNTQFYFQYRSEIHKDIFYNQLKNTKWIIDGNTAVTRQGYNRLPHTNSDWYAQQMIHQQASISDKFMKLVKQQHENYFISIAEAPGRMINQDTKIPDPLKEIFGAAINSLDNEKLRWIKIVFPENITGAMLEEVSVFANAFPVVNRRLHEVSYRLQEMMNVIPLLSEENQFFDIDAITDENGRKLHIREQEEVEKTGLSIVMRNGGAGRFDERDAQMVIENLVQLLRDESAAFSNIGKDLIAQEVKNLQQSITKIEQLVGAGTKGNPTSFTPYLMVRNNKKADSRFLYISYWTTNGAAANGVRAGTRLQSYRTSSVKASSAFLLTPTQGGKNRLSQTDSVVAYKYALLTKDRVMSKEDIKLYCQLTLGNIVREVSIAKGFMISAENTSGFKKTIDVTIFIDRKSYEDAKDSGELANWEKDIALQLDERSMAFIPFRVFVKSIVNNTVAV</sequence>
<reference evidence="1 2" key="1">
    <citation type="submission" date="2023-12" db="EMBL/GenBank/DDBJ databases">
        <title>Genome sequencing and assembly of bacterial species from a model synthetic community.</title>
        <authorList>
            <person name="Hogle S.L."/>
        </authorList>
    </citation>
    <scope>NUCLEOTIDE SEQUENCE [LARGE SCALE GENOMIC DNA]</scope>
    <source>
        <strain evidence="1 2">HAMBI_3031</strain>
    </source>
</reference>
<evidence type="ECO:0000313" key="1">
    <source>
        <dbReference type="EMBL" id="WQD40048.1"/>
    </source>
</evidence>
<dbReference type="RefSeq" id="WP_114789438.1">
    <property type="nucleotide sequence ID" value="NZ_CP139960.1"/>
</dbReference>
<evidence type="ECO:0000313" key="2">
    <source>
        <dbReference type="Proteomes" id="UP001325680"/>
    </source>
</evidence>
<organism evidence="1 2">
    <name type="scientific">Niabella yanshanensis</name>
    <dbReference type="NCBI Taxonomy" id="577386"/>
    <lineage>
        <taxon>Bacteria</taxon>
        <taxon>Pseudomonadati</taxon>
        <taxon>Bacteroidota</taxon>
        <taxon>Chitinophagia</taxon>
        <taxon>Chitinophagales</taxon>
        <taxon>Chitinophagaceae</taxon>
        <taxon>Niabella</taxon>
    </lineage>
</organism>
<name>A0ABZ0WBQ8_9BACT</name>
<proteinExistence type="predicted"/>
<accession>A0ABZ0WBQ8</accession>
<dbReference type="EMBL" id="CP139960">
    <property type="protein sequence ID" value="WQD40048.1"/>
    <property type="molecule type" value="Genomic_DNA"/>
</dbReference>